<evidence type="ECO:0000313" key="15">
    <source>
        <dbReference type="EMBL" id="JAC44043.1"/>
    </source>
</evidence>
<dbReference type="EMBL" id="GAKP01014909">
    <property type="protein sequence ID" value="JAC44043.1"/>
    <property type="molecule type" value="Transcribed_RNA"/>
</dbReference>
<keyword evidence="9" id="KW-0560">Oxidoreductase</keyword>
<comment type="cofactor">
    <cofactor evidence="1">
        <name>L-ascorbate</name>
        <dbReference type="ChEBI" id="CHEBI:38290"/>
    </cofactor>
</comment>
<dbReference type="Pfam" id="PF03171">
    <property type="entry name" value="2OG-FeII_Oxy"/>
    <property type="match status" value="1"/>
</dbReference>
<gene>
    <name evidence="15" type="primary">PLOD1</name>
</gene>
<evidence type="ECO:0000256" key="1">
    <source>
        <dbReference type="ARBA" id="ARBA00001961"/>
    </source>
</evidence>
<dbReference type="GO" id="GO:0031418">
    <property type="term" value="F:L-ascorbic acid binding"/>
    <property type="evidence" value="ECO:0007669"/>
    <property type="project" value="UniProtKB-KW"/>
</dbReference>
<dbReference type="FunFam" id="2.60.120.620:FF:000026">
    <property type="entry name" value="Procollagen-lysine,2-oxoglutarate 5-dioxygenase"/>
    <property type="match status" value="1"/>
</dbReference>
<keyword evidence="10" id="KW-0408">Iron</keyword>
<evidence type="ECO:0000256" key="2">
    <source>
        <dbReference type="ARBA" id="ARBA00004240"/>
    </source>
</evidence>
<keyword evidence="7" id="KW-0847">Vitamin C</keyword>
<comment type="subcellular location">
    <subcellularLocation>
        <location evidence="2">Endoplasmic reticulum</location>
    </subcellularLocation>
</comment>
<dbReference type="InterPro" id="IPR029044">
    <property type="entry name" value="Nucleotide-diphossugar_trans"/>
</dbReference>
<keyword evidence="4" id="KW-0479">Metal-binding</keyword>
<organism evidence="15">
    <name type="scientific">Bactrocera dorsalis</name>
    <name type="common">Oriental fruit fly</name>
    <name type="synonym">Dacus dorsalis</name>
    <dbReference type="NCBI Taxonomy" id="27457"/>
    <lineage>
        <taxon>Eukaryota</taxon>
        <taxon>Metazoa</taxon>
        <taxon>Ecdysozoa</taxon>
        <taxon>Arthropoda</taxon>
        <taxon>Hexapoda</taxon>
        <taxon>Insecta</taxon>
        <taxon>Pterygota</taxon>
        <taxon>Neoptera</taxon>
        <taxon>Endopterygota</taxon>
        <taxon>Diptera</taxon>
        <taxon>Brachycera</taxon>
        <taxon>Muscomorpha</taxon>
        <taxon>Tephritoidea</taxon>
        <taxon>Tephritidae</taxon>
        <taxon>Bactrocera</taxon>
        <taxon>Bactrocera</taxon>
    </lineage>
</organism>
<dbReference type="InterPro" id="IPR005123">
    <property type="entry name" value="Oxoglu/Fe-dep_dioxygenase_dom"/>
</dbReference>
<dbReference type="GO" id="GO:0008475">
    <property type="term" value="F:procollagen-lysine 5-dioxygenase activity"/>
    <property type="evidence" value="ECO:0007669"/>
    <property type="project" value="UniProtKB-EC"/>
</dbReference>
<evidence type="ECO:0000256" key="3">
    <source>
        <dbReference type="ARBA" id="ARBA00012264"/>
    </source>
</evidence>
<dbReference type="GO" id="GO:0005783">
    <property type="term" value="C:endoplasmic reticulum"/>
    <property type="evidence" value="ECO:0007669"/>
    <property type="project" value="UniProtKB-SubCell"/>
</dbReference>
<evidence type="ECO:0000256" key="11">
    <source>
        <dbReference type="ARBA" id="ARBA00023180"/>
    </source>
</evidence>
<keyword evidence="11" id="KW-0325">Glycoprotein</keyword>
<keyword evidence="5 13" id="KW-0732">Signal</keyword>
<name>A0A034VR52_BACDO</name>
<evidence type="ECO:0000256" key="8">
    <source>
        <dbReference type="ARBA" id="ARBA00022964"/>
    </source>
</evidence>
<proteinExistence type="predicted"/>
<dbReference type="Pfam" id="PF25342">
    <property type="entry name" value="GT_PLOD"/>
    <property type="match status" value="1"/>
</dbReference>
<dbReference type="InterPro" id="IPR006620">
    <property type="entry name" value="Pro_4_hyd_alph"/>
</dbReference>
<dbReference type="SMART" id="SM00702">
    <property type="entry name" value="P4Hc"/>
    <property type="match status" value="1"/>
</dbReference>
<dbReference type="GO" id="GO:0005506">
    <property type="term" value="F:iron ion binding"/>
    <property type="evidence" value="ECO:0007669"/>
    <property type="project" value="InterPro"/>
</dbReference>
<evidence type="ECO:0000256" key="13">
    <source>
        <dbReference type="SAM" id="SignalP"/>
    </source>
</evidence>
<evidence type="ECO:0000256" key="7">
    <source>
        <dbReference type="ARBA" id="ARBA00022896"/>
    </source>
</evidence>
<sequence length="743" mass="85846">MQLFKQATFNYTLLLLLSLWSCCIWASTNAATTDASSDAAAEEGAKHIKVFTVATERTDGYLRYLRSAKRVYDIEVNTLGMDEEWKGGDMNGLGGGYKIRLLREAVEPFKDEKNTIILFTDSYDVVFTTGLKDIYRKFKEFGARVLFSAEKFCWPDVKLAKSYPPVSEANSSPYLNSGAFIGYAPEIYSILSAEEIKDDDDDQRYYTKIFLDVDKRKKLSIQLDTQSRLFQNLNGAREDVKLNVDLDSNEGKLQNINFMTEPSIIHGNGPSKVELNAFANYLAKTFHGECLICQEDRLELQEKNLPIVSVALIVTETVPFFDMFLHKIENLNYPKQNLHLYIYSNQKFHDDMAQAFLKRVEKEYRSAKIVLSSDELNEQRGRELALQQAKQKQSDYIFFVDAAVQIDDPQLLRELLIMNRQFVAPVVSKYDELWSNFWGALSDGGYYARSHDYVDIVKASFTGMWNVPYVSSVYLIKSSAFKHISYQHRDYDPDMAMCESLRRAGVFMYVTNQHIFGHLVNADNFDTTVARPDFYTIFSNKYDWVRKYIHPNYFKHLEPNTTIEQPCPDVFWFQVGTDAFCDDMVAIMENFGKWSDGSNKDARLEGGYEAVPTRDIHMKQVGLDGVWLKFLDYIVRPLQEKVFMGYYHNPPRSLMNFVVRYRPDEQPSLRPHHDSSTYTINIALNSVDVDYEGGGCRFLRYNCQVDKTRKGWMFMHPGRLTHYHEGLPVTNGTRYIMISFVDP</sequence>
<dbReference type="PROSITE" id="PS51471">
    <property type="entry name" value="FE2OG_OXY"/>
    <property type="match status" value="1"/>
</dbReference>
<dbReference type="AlphaFoldDB" id="A0A034VR52"/>
<reference evidence="15" key="1">
    <citation type="journal article" date="2014" name="BMC Genomics">
        <title>Characterizing the developmental transcriptome of the oriental fruit fly, Bactrocera dorsalis (Diptera: Tephritidae) through comparative genomic analysis with Drosophila melanogaster utilizing modENCODE datasets.</title>
        <authorList>
            <person name="Geib S.M."/>
            <person name="Calla B."/>
            <person name="Hall B."/>
            <person name="Hou S."/>
            <person name="Manoukis N.C."/>
        </authorList>
    </citation>
    <scope>NUCLEOTIDE SEQUENCE</scope>
    <source>
        <strain evidence="15">Punador</strain>
    </source>
</reference>
<dbReference type="InterPro" id="IPR050757">
    <property type="entry name" value="Collagen_mod_GT25"/>
</dbReference>
<dbReference type="Gene3D" id="2.60.120.620">
    <property type="entry name" value="q2cbj1_9rhob like domain"/>
    <property type="match status" value="1"/>
</dbReference>
<evidence type="ECO:0000256" key="6">
    <source>
        <dbReference type="ARBA" id="ARBA00022824"/>
    </source>
</evidence>
<keyword evidence="6" id="KW-0256">Endoplasmic reticulum</keyword>
<dbReference type="PANTHER" id="PTHR10730">
    <property type="entry name" value="PROCOLLAGEN-LYSINE,2-OXOGLUTARATE 5-DIOXYGENASE/GLYCOSYLTRANSFERASE 25 FAMILY MEMBER"/>
    <property type="match status" value="1"/>
</dbReference>
<evidence type="ECO:0000256" key="9">
    <source>
        <dbReference type="ARBA" id="ARBA00023002"/>
    </source>
</evidence>
<dbReference type="InterPro" id="IPR057589">
    <property type="entry name" value="GT_PLOD"/>
</dbReference>
<dbReference type="OrthoDB" id="69177at2759"/>
<dbReference type="InterPro" id="IPR044861">
    <property type="entry name" value="IPNS-like_FE2OG_OXY"/>
</dbReference>
<evidence type="ECO:0000259" key="14">
    <source>
        <dbReference type="PROSITE" id="PS51471"/>
    </source>
</evidence>
<protein>
    <recommendedName>
        <fullName evidence="3">procollagen-lysine 5-dioxygenase</fullName>
        <ecNumber evidence="3">1.14.11.4</ecNumber>
    </recommendedName>
</protein>
<keyword evidence="8 15" id="KW-0223">Dioxygenase</keyword>
<accession>A0A034VR52</accession>
<evidence type="ECO:0000256" key="4">
    <source>
        <dbReference type="ARBA" id="ARBA00022723"/>
    </source>
</evidence>
<evidence type="ECO:0000256" key="12">
    <source>
        <dbReference type="ARBA" id="ARBA00047930"/>
    </source>
</evidence>
<comment type="catalytic activity">
    <reaction evidence="12">
        <text>L-lysyl-[collagen] + 2-oxoglutarate + O2 = (5R)-5-hydroxy-L-lysyl-[collagen] + succinate + CO2</text>
        <dbReference type="Rhea" id="RHEA:16569"/>
        <dbReference type="Rhea" id="RHEA-COMP:12751"/>
        <dbReference type="Rhea" id="RHEA-COMP:12752"/>
        <dbReference type="ChEBI" id="CHEBI:15379"/>
        <dbReference type="ChEBI" id="CHEBI:16526"/>
        <dbReference type="ChEBI" id="CHEBI:16810"/>
        <dbReference type="ChEBI" id="CHEBI:29969"/>
        <dbReference type="ChEBI" id="CHEBI:30031"/>
        <dbReference type="ChEBI" id="CHEBI:133442"/>
        <dbReference type="EC" id="1.14.11.4"/>
    </reaction>
</comment>
<feature type="signal peptide" evidence="13">
    <location>
        <begin position="1"/>
        <end position="30"/>
    </location>
</feature>
<dbReference type="SUPFAM" id="SSF53448">
    <property type="entry name" value="Nucleotide-diphospho-sugar transferases"/>
    <property type="match status" value="1"/>
</dbReference>
<feature type="chain" id="PRO_5007369086" description="procollagen-lysine 5-dioxygenase" evidence="13">
    <location>
        <begin position="31"/>
        <end position="743"/>
    </location>
</feature>
<evidence type="ECO:0000256" key="5">
    <source>
        <dbReference type="ARBA" id="ARBA00022729"/>
    </source>
</evidence>
<dbReference type="PANTHER" id="PTHR10730:SF45">
    <property type="entry name" value="PROCOLLAGEN-LYSINE,2-OXOGLUTARATE 5-DIOXYGENASE"/>
    <property type="match status" value="1"/>
</dbReference>
<dbReference type="EMBL" id="GAKP01014908">
    <property type="protein sequence ID" value="JAC44044.1"/>
    <property type="molecule type" value="Transcribed_RNA"/>
</dbReference>
<dbReference type="EC" id="1.14.11.4" evidence="3"/>
<feature type="domain" description="Fe2OG dioxygenase" evidence="14">
    <location>
        <begin position="650"/>
        <end position="743"/>
    </location>
</feature>
<evidence type="ECO:0000256" key="10">
    <source>
        <dbReference type="ARBA" id="ARBA00023004"/>
    </source>
</evidence>